<proteinExistence type="predicted"/>
<sequence>MRLLFTTLLFFATILHTLAISTLLQKDRPRRVSKKLKIQPSDETPTPIQELHLPSTNRRLIIIGDVHGSLEPFEKLLEKLNYNSEYDHLVLTGDIIGKGSHSIETLQKAKDIGASCVRGNHDNLLLEWKHFLFKLSNSNITTKDQAFPSDFKPKSPYYTLARNLDEELYNYLNSCPYILSVPQHSLYILHAGIDPSFSIHKQDPNVVMNVKNILPDGSPSRNNKLGKHWSVLWNLKQEMLGRNATTIVYGHQASRGLNIKPYSIGLDTGCVYGRHLTSMAFPGNKLLSVNCKRNTRKSLTFLPAVNDF</sequence>
<reference evidence="3 4" key="1">
    <citation type="submission" date="2023-04" db="EMBL/GenBank/DDBJ databases">
        <title>Genome of Basidiobolus ranarum AG-B5.</title>
        <authorList>
            <person name="Stajich J.E."/>
            <person name="Carter-House D."/>
            <person name="Gryganskyi A."/>
        </authorList>
    </citation>
    <scope>NUCLEOTIDE SEQUENCE [LARGE SCALE GENOMIC DNA]</scope>
    <source>
        <strain evidence="3 4">AG-B5</strain>
    </source>
</reference>
<evidence type="ECO:0000256" key="1">
    <source>
        <dbReference type="SAM" id="SignalP"/>
    </source>
</evidence>
<feature type="chain" id="PRO_5047287306" description="Calcineurin-like phosphoesterase domain-containing protein" evidence="1">
    <location>
        <begin position="20"/>
        <end position="308"/>
    </location>
</feature>
<organism evidence="3 4">
    <name type="scientific">Basidiobolus ranarum</name>
    <dbReference type="NCBI Taxonomy" id="34480"/>
    <lineage>
        <taxon>Eukaryota</taxon>
        <taxon>Fungi</taxon>
        <taxon>Fungi incertae sedis</taxon>
        <taxon>Zoopagomycota</taxon>
        <taxon>Entomophthoromycotina</taxon>
        <taxon>Basidiobolomycetes</taxon>
        <taxon>Basidiobolales</taxon>
        <taxon>Basidiobolaceae</taxon>
        <taxon>Basidiobolus</taxon>
    </lineage>
</organism>
<accession>A0ABR2WJ29</accession>
<name>A0ABR2WJ29_9FUNG</name>
<feature type="domain" description="Calcineurin-like phosphoesterase" evidence="2">
    <location>
        <begin position="59"/>
        <end position="252"/>
    </location>
</feature>
<dbReference type="Pfam" id="PF00149">
    <property type="entry name" value="Metallophos"/>
    <property type="match status" value="1"/>
</dbReference>
<dbReference type="InterPro" id="IPR004843">
    <property type="entry name" value="Calcineurin-like_PHP"/>
</dbReference>
<dbReference type="InterPro" id="IPR050126">
    <property type="entry name" value="Ap4A_hydrolase"/>
</dbReference>
<keyword evidence="1" id="KW-0732">Signal</keyword>
<protein>
    <recommendedName>
        <fullName evidence="2">Calcineurin-like phosphoesterase domain-containing protein</fullName>
    </recommendedName>
</protein>
<feature type="signal peptide" evidence="1">
    <location>
        <begin position="1"/>
        <end position="19"/>
    </location>
</feature>
<gene>
    <name evidence="3" type="ORF">K7432_013587</name>
</gene>
<dbReference type="PANTHER" id="PTHR42850:SF4">
    <property type="entry name" value="ZINC-DEPENDENT ENDOPOLYPHOSPHATASE"/>
    <property type="match status" value="1"/>
</dbReference>
<dbReference type="InterPro" id="IPR029052">
    <property type="entry name" value="Metallo-depent_PP-like"/>
</dbReference>
<dbReference type="EMBL" id="JASJQH010001368">
    <property type="protein sequence ID" value="KAK9761486.1"/>
    <property type="molecule type" value="Genomic_DNA"/>
</dbReference>
<comment type="caution">
    <text evidence="3">The sequence shown here is derived from an EMBL/GenBank/DDBJ whole genome shotgun (WGS) entry which is preliminary data.</text>
</comment>
<dbReference type="CDD" id="cd00144">
    <property type="entry name" value="MPP_PPP_family"/>
    <property type="match status" value="1"/>
</dbReference>
<evidence type="ECO:0000259" key="2">
    <source>
        <dbReference type="Pfam" id="PF00149"/>
    </source>
</evidence>
<evidence type="ECO:0000313" key="3">
    <source>
        <dbReference type="EMBL" id="KAK9761486.1"/>
    </source>
</evidence>
<dbReference type="Gene3D" id="3.60.21.10">
    <property type="match status" value="1"/>
</dbReference>
<dbReference type="SUPFAM" id="SSF56300">
    <property type="entry name" value="Metallo-dependent phosphatases"/>
    <property type="match status" value="1"/>
</dbReference>
<dbReference type="PANTHER" id="PTHR42850">
    <property type="entry name" value="METALLOPHOSPHOESTERASE"/>
    <property type="match status" value="1"/>
</dbReference>
<keyword evidence="4" id="KW-1185">Reference proteome</keyword>
<dbReference type="Proteomes" id="UP001479436">
    <property type="component" value="Unassembled WGS sequence"/>
</dbReference>
<evidence type="ECO:0000313" key="4">
    <source>
        <dbReference type="Proteomes" id="UP001479436"/>
    </source>
</evidence>